<evidence type="ECO:0000313" key="2">
    <source>
        <dbReference type="Proteomes" id="UP000597762"/>
    </source>
</evidence>
<dbReference type="EMBL" id="CAHIKZ030002473">
    <property type="protein sequence ID" value="CAE1287454.1"/>
    <property type="molecule type" value="Genomic_DNA"/>
</dbReference>
<accession>A0A812CXM0</accession>
<evidence type="ECO:0000313" key="1">
    <source>
        <dbReference type="EMBL" id="CAE1287454.1"/>
    </source>
</evidence>
<dbReference type="SUPFAM" id="SSF56219">
    <property type="entry name" value="DNase I-like"/>
    <property type="match status" value="1"/>
</dbReference>
<evidence type="ECO:0008006" key="3">
    <source>
        <dbReference type="Google" id="ProtNLM"/>
    </source>
</evidence>
<organism evidence="1 2">
    <name type="scientific">Acanthosepion pharaonis</name>
    <name type="common">Pharaoh cuttlefish</name>
    <name type="synonym">Sepia pharaonis</name>
    <dbReference type="NCBI Taxonomy" id="158019"/>
    <lineage>
        <taxon>Eukaryota</taxon>
        <taxon>Metazoa</taxon>
        <taxon>Spiralia</taxon>
        <taxon>Lophotrochozoa</taxon>
        <taxon>Mollusca</taxon>
        <taxon>Cephalopoda</taxon>
        <taxon>Coleoidea</taxon>
        <taxon>Decapodiformes</taxon>
        <taxon>Sepiida</taxon>
        <taxon>Sepiina</taxon>
        <taxon>Sepiidae</taxon>
        <taxon>Acanthosepion</taxon>
    </lineage>
</organism>
<dbReference type="Gene3D" id="3.60.10.10">
    <property type="entry name" value="Endonuclease/exonuclease/phosphatase"/>
    <property type="match status" value="1"/>
</dbReference>
<dbReference type="InterPro" id="IPR036691">
    <property type="entry name" value="Endo/exonu/phosph_ase_sf"/>
</dbReference>
<dbReference type="AlphaFoldDB" id="A0A812CXM0"/>
<protein>
    <recommendedName>
        <fullName evidence="3">Endonuclease/exonuclease/phosphatase domain-containing protein</fullName>
    </recommendedName>
</protein>
<gene>
    <name evidence="1" type="ORF">SPHA_46603</name>
</gene>
<comment type="caution">
    <text evidence="1">The sequence shown here is derived from an EMBL/GenBank/DDBJ whole genome shotgun (WGS) entry which is preliminary data.</text>
</comment>
<dbReference type="OrthoDB" id="6146255at2759"/>
<keyword evidence="2" id="KW-1185">Reference proteome</keyword>
<name>A0A812CXM0_ACAPH</name>
<proteinExistence type="predicted"/>
<reference evidence="1" key="1">
    <citation type="submission" date="2021-01" db="EMBL/GenBank/DDBJ databases">
        <authorList>
            <person name="Li R."/>
            <person name="Bekaert M."/>
        </authorList>
    </citation>
    <scope>NUCLEOTIDE SEQUENCE</scope>
    <source>
        <strain evidence="1">Farmed</strain>
    </source>
</reference>
<sequence length="171" mass="18743">MWPAPRRLGLQDHGHKSIKVPLSDTAYNLYYSGPMDGSRHHGVALALSDQANNALLAWEPVSSHLARVRLRGALFNISIIAVYAPTLDADEVTKDAIYDSLQAVMDGISPINFVVIAGDFNVRTGTGDANNRHIAIGDRCSNGERLIDFAAANRLTVSSTRFQHPWRHLVT</sequence>
<dbReference type="Proteomes" id="UP000597762">
    <property type="component" value="Unassembled WGS sequence"/>
</dbReference>